<evidence type="ECO:0000313" key="1">
    <source>
        <dbReference type="EMBL" id="TFK80652.1"/>
    </source>
</evidence>
<name>A0A5C3NUG0_9APHY</name>
<sequence length="53" mass="5959">QILSITSDNASNNDTMTEELAALLPEYQGMFGRTRCFLHILNLVANSILKQFD</sequence>
<accession>A0A5C3NUG0</accession>
<reference evidence="1 2" key="1">
    <citation type="journal article" date="2019" name="Nat. Ecol. Evol.">
        <title>Megaphylogeny resolves global patterns of mushroom evolution.</title>
        <authorList>
            <person name="Varga T."/>
            <person name="Krizsan K."/>
            <person name="Foldi C."/>
            <person name="Dima B."/>
            <person name="Sanchez-Garcia M."/>
            <person name="Sanchez-Ramirez S."/>
            <person name="Szollosi G.J."/>
            <person name="Szarkandi J.G."/>
            <person name="Papp V."/>
            <person name="Albert L."/>
            <person name="Andreopoulos W."/>
            <person name="Angelini C."/>
            <person name="Antonin V."/>
            <person name="Barry K.W."/>
            <person name="Bougher N.L."/>
            <person name="Buchanan P."/>
            <person name="Buyck B."/>
            <person name="Bense V."/>
            <person name="Catcheside P."/>
            <person name="Chovatia M."/>
            <person name="Cooper J."/>
            <person name="Damon W."/>
            <person name="Desjardin D."/>
            <person name="Finy P."/>
            <person name="Geml J."/>
            <person name="Haridas S."/>
            <person name="Hughes K."/>
            <person name="Justo A."/>
            <person name="Karasinski D."/>
            <person name="Kautmanova I."/>
            <person name="Kiss B."/>
            <person name="Kocsube S."/>
            <person name="Kotiranta H."/>
            <person name="LaButti K.M."/>
            <person name="Lechner B.E."/>
            <person name="Liimatainen K."/>
            <person name="Lipzen A."/>
            <person name="Lukacs Z."/>
            <person name="Mihaltcheva S."/>
            <person name="Morgado L.N."/>
            <person name="Niskanen T."/>
            <person name="Noordeloos M.E."/>
            <person name="Ohm R.A."/>
            <person name="Ortiz-Santana B."/>
            <person name="Ovrebo C."/>
            <person name="Racz N."/>
            <person name="Riley R."/>
            <person name="Savchenko A."/>
            <person name="Shiryaev A."/>
            <person name="Soop K."/>
            <person name="Spirin V."/>
            <person name="Szebenyi C."/>
            <person name="Tomsovsky M."/>
            <person name="Tulloss R.E."/>
            <person name="Uehling J."/>
            <person name="Grigoriev I.V."/>
            <person name="Vagvolgyi C."/>
            <person name="Papp T."/>
            <person name="Martin F.M."/>
            <person name="Miettinen O."/>
            <person name="Hibbett D.S."/>
            <person name="Nagy L.G."/>
        </authorList>
    </citation>
    <scope>NUCLEOTIDE SEQUENCE [LARGE SCALE GENOMIC DNA]</scope>
    <source>
        <strain evidence="1 2">HHB13444</strain>
    </source>
</reference>
<dbReference type="Proteomes" id="UP000308197">
    <property type="component" value="Unassembled WGS sequence"/>
</dbReference>
<organism evidence="1 2">
    <name type="scientific">Polyporus arcularius HHB13444</name>
    <dbReference type="NCBI Taxonomy" id="1314778"/>
    <lineage>
        <taxon>Eukaryota</taxon>
        <taxon>Fungi</taxon>
        <taxon>Dikarya</taxon>
        <taxon>Basidiomycota</taxon>
        <taxon>Agaricomycotina</taxon>
        <taxon>Agaricomycetes</taxon>
        <taxon>Polyporales</taxon>
        <taxon>Polyporaceae</taxon>
        <taxon>Polyporus</taxon>
    </lineage>
</organism>
<protein>
    <recommendedName>
        <fullName evidence="3">hAT-like transposase RNase-H fold domain-containing protein</fullName>
    </recommendedName>
</protein>
<dbReference type="InParanoid" id="A0A5C3NUG0"/>
<evidence type="ECO:0008006" key="3">
    <source>
        <dbReference type="Google" id="ProtNLM"/>
    </source>
</evidence>
<feature type="non-terminal residue" evidence="1">
    <location>
        <position position="53"/>
    </location>
</feature>
<evidence type="ECO:0000313" key="2">
    <source>
        <dbReference type="Proteomes" id="UP000308197"/>
    </source>
</evidence>
<gene>
    <name evidence="1" type="ORF">K466DRAFT_467921</name>
</gene>
<dbReference type="AlphaFoldDB" id="A0A5C3NUG0"/>
<dbReference type="EMBL" id="ML211732">
    <property type="protein sequence ID" value="TFK80652.1"/>
    <property type="molecule type" value="Genomic_DNA"/>
</dbReference>
<keyword evidence="2" id="KW-1185">Reference proteome</keyword>
<proteinExistence type="predicted"/>
<feature type="non-terminal residue" evidence="1">
    <location>
        <position position="1"/>
    </location>
</feature>